<feature type="transmembrane region" description="Helical" evidence="1">
    <location>
        <begin position="507"/>
        <end position="525"/>
    </location>
</feature>
<protein>
    <submittedName>
        <fullName evidence="2">Uncharacterized protein</fullName>
    </submittedName>
</protein>
<dbReference type="OrthoDB" id="5427664at2759"/>
<feature type="transmembrane region" description="Helical" evidence="1">
    <location>
        <begin position="300"/>
        <end position="319"/>
    </location>
</feature>
<organism evidence="2 3">
    <name type="scientific">Elsinoe australis</name>
    <dbReference type="NCBI Taxonomy" id="40998"/>
    <lineage>
        <taxon>Eukaryota</taxon>
        <taxon>Fungi</taxon>
        <taxon>Dikarya</taxon>
        <taxon>Ascomycota</taxon>
        <taxon>Pezizomycotina</taxon>
        <taxon>Dothideomycetes</taxon>
        <taxon>Dothideomycetidae</taxon>
        <taxon>Myriangiales</taxon>
        <taxon>Elsinoaceae</taxon>
        <taxon>Elsinoe</taxon>
    </lineage>
</organism>
<dbReference type="AlphaFoldDB" id="A0A2P7YQ96"/>
<feature type="transmembrane region" description="Helical" evidence="1">
    <location>
        <begin position="248"/>
        <end position="269"/>
    </location>
</feature>
<feature type="transmembrane region" description="Helical" evidence="1">
    <location>
        <begin position="369"/>
        <end position="386"/>
    </location>
</feature>
<feature type="transmembrane region" description="Helical" evidence="1">
    <location>
        <begin position="331"/>
        <end position="349"/>
    </location>
</feature>
<accession>A0A2P7YQ96</accession>
<reference evidence="2 3" key="1">
    <citation type="submission" date="2017-05" db="EMBL/GenBank/DDBJ databases">
        <title>Draft genome sequence of Elsinoe australis.</title>
        <authorList>
            <person name="Cheng Q."/>
        </authorList>
    </citation>
    <scope>NUCLEOTIDE SEQUENCE [LARGE SCALE GENOMIC DNA]</scope>
    <source>
        <strain evidence="2 3">NL1</strain>
    </source>
</reference>
<dbReference type="PANTHER" id="PTHR37577:SF1">
    <property type="entry name" value="INTEGRAL MEMBRANE PROTEIN"/>
    <property type="match status" value="1"/>
</dbReference>
<feature type="transmembrane region" description="Helical" evidence="1">
    <location>
        <begin position="65"/>
        <end position="92"/>
    </location>
</feature>
<dbReference type="Proteomes" id="UP000243723">
    <property type="component" value="Unassembled WGS sequence"/>
</dbReference>
<feature type="transmembrane region" description="Helical" evidence="1">
    <location>
        <begin position="186"/>
        <end position="208"/>
    </location>
</feature>
<dbReference type="EMBL" id="NHZQ01000404">
    <property type="protein sequence ID" value="PSK38130.1"/>
    <property type="molecule type" value="Genomic_DNA"/>
</dbReference>
<dbReference type="PANTHER" id="PTHR37577">
    <property type="entry name" value="INTEGRAL MEMBRANE PROTEIN"/>
    <property type="match status" value="1"/>
</dbReference>
<dbReference type="STRING" id="40998.A0A2P7YQ96"/>
<gene>
    <name evidence="2" type="ORF">B9Z65_1321</name>
</gene>
<dbReference type="InterPro" id="IPR053018">
    <property type="entry name" value="Elsinochrome_Biosynth-Asso"/>
</dbReference>
<keyword evidence="1" id="KW-0812">Transmembrane</keyword>
<evidence type="ECO:0000313" key="3">
    <source>
        <dbReference type="Proteomes" id="UP000243723"/>
    </source>
</evidence>
<name>A0A2P7YQ96_9PEZI</name>
<keyword evidence="1" id="KW-0472">Membrane</keyword>
<feature type="transmembrane region" description="Helical" evidence="1">
    <location>
        <begin position="475"/>
        <end position="495"/>
    </location>
</feature>
<evidence type="ECO:0000256" key="1">
    <source>
        <dbReference type="SAM" id="Phobius"/>
    </source>
</evidence>
<comment type="caution">
    <text evidence="2">The sequence shown here is derived from an EMBL/GenBank/DDBJ whole genome shotgun (WGS) entry which is preliminary data.</text>
</comment>
<evidence type="ECO:0000313" key="2">
    <source>
        <dbReference type="EMBL" id="PSK38130.1"/>
    </source>
</evidence>
<keyword evidence="1" id="KW-1133">Transmembrane helix</keyword>
<sequence>MYSNVPSPTTISTVTSVLDVFPGRVAPDYYPVFAQAIVQVVAPKTCEWIQKGKLGAEPEPDISGIGILIAFMLSTWVVWGIALAMFLCGFLSEGQVNHIDHRFFRVGTNKSSNRWSKVLRRAMLVFSDQQLITGIAMLTATFAKIQTISVRHYALAVELAWLSNTVHLTALLVLKDFFRAHPRYFWYRLVGMSVLFIMLLVALAPTWLERFEMYRLDFDSGMPATCIWQMLGHVSAIGRPQLKNRMSIISTAILVVTFLWRVSNLFSSYSSGSWKFKLRQGTEKVMERCMRRCLKPDDQYRQCLNHVCHASIMVLYIFHHLTWDILESYSGALWLITMSITYGTSRLVWSRPRGTQVTETLRAESQWSFGQIIAILLLILPFVAAIEDLLTETKGNEPGGTSSKEASVGSATLAIQPDAEPEDTTSSPVTMSAALLQEQPEARIQPDPTLKDQPDRATTWPAHVKFLRASLLYKILFWEFQAIFLTMAIILGWIANRGADPVVRFLYVTRSFYVVGFTFWVSFWYSPVFQ</sequence>
<keyword evidence="3" id="KW-1185">Reference proteome</keyword>
<proteinExistence type="predicted"/>